<feature type="region of interest" description="Uridylyltransferase" evidence="6">
    <location>
        <begin position="1"/>
        <end position="475"/>
    </location>
</feature>
<dbReference type="InterPro" id="IPR043519">
    <property type="entry name" value="NT_sf"/>
</dbReference>
<dbReference type="Proteomes" id="UP000315751">
    <property type="component" value="Unassembled WGS sequence"/>
</dbReference>
<reference evidence="10 11" key="1">
    <citation type="submission" date="2019-06" db="EMBL/GenBank/DDBJ databases">
        <title>Genomic Encyclopedia of Type Strains, Phase IV (KMG-V): Genome sequencing to study the core and pangenomes of soil and plant-associated prokaryotes.</title>
        <authorList>
            <person name="Whitman W."/>
        </authorList>
    </citation>
    <scope>NUCLEOTIDE SEQUENCE [LARGE SCALE GENOMIC DNA]</scope>
    <source>
        <strain evidence="10 11">BR 11622</strain>
    </source>
</reference>
<evidence type="ECO:0000256" key="7">
    <source>
        <dbReference type="SAM" id="MobiDB-lite"/>
    </source>
</evidence>
<feature type="domain" description="ACT" evidence="8">
    <location>
        <begin position="948"/>
        <end position="1027"/>
    </location>
</feature>
<dbReference type="NCBIfam" id="NF003467">
    <property type="entry name" value="PRK05092.1"/>
    <property type="match status" value="1"/>
</dbReference>
<dbReference type="CDD" id="cd05401">
    <property type="entry name" value="NT_GlnE_GlnD_like"/>
    <property type="match status" value="1"/>
</dbReference>
<name>A0A560GTC6_9PROT</name>
<dbReference type="PROSITE" id="PS51831">
    <property type="entry name" value="HD"/>
    <property type="match status" value="1"/>
</dbReference>
<dbReference type="PANTHER" id="PTHR47320:SF1">
    <property type="entry name" value="BIFUNCTIONAL URIDYLYLTRANSFERASE_URIDYLYL-REMOVING ENZYME"/>
    <property type="match status" value="1"/>
</dbReference>
<dbReference type="PROSITE" id="PS51671">
    <property type="entry name" value="ACT"/>
    <property type="match status" value="2"/>
</dbReference>
<keyword evidence="1 6" id="KW-0808">Transferase</keyword>
<dbReference type="Gene3D" id="3.30.460.10">
    <property type="entry name" value="Beta Polymerase, domain 2"/>
    <property type="match status" value="1"/>
</dbReference>
<evidence type="ECO:0000259" key="8">
    <source>
        <dbReference type="PROSITE" id="PS51671"/>
    </source>
</evidence>
<organism evidence="10 11">
    <name type="scientific">Nitrospirillum amazonense</name>
    <dbReference type="NCBI Taxonomy" id="28077"/>
    <lineage>
        <taxon>Bacteria</taxon>
        <taxon>Pseudomonadati</taxon>
        <taxon>Pseudomonadota</taxon>
        <taxon>Alphaproteobacteria</taxon>
        <taxon>Rhodospirillales</taxon>
        <taxon>Azospirillaceae</taxon>
        <taxon>Nitrospirillum</taxon>
    </lineage>
</organism>
<dbReference type="Gene3D" id="3.30.70.260">
    <property type="match status" value="1"/>
</dbReference>
<dbReference type="EC" id="2.7.7.59" evidence="6"/>
<dbReference type="GO" id="GO:0008773">
    <property type="term" value="F:[protein-PII] uridylyltransferase activity"/>
    <property type="evidence" value="ECO:0007669"/>
    <property type="project" value="UniProtKB-UniRule"/>
</dbReference>
<dbReference type="InterPro" id="IPR006674">
    <property type="entry name" value="HD_domain"/>
</dbReference>
<feature type="domain" description="ACT" evidence="8">
    <location>
        <begin position="834"/>
        <end position="915"/>
    </location>
</feature>
<dbReference type="GO" id="GO:0008081">
    <property type="term" value="F:phosphoric diester hydrolase activity"/>
    <property type="evidence" value="ECO:0007669"/>
    <property type="project" value="UniProtKB-UniRule"/>
</dbReference>
<dbReference type="Pfam" id="PF24931">
    <property type="entry name" value="ACT_ACR9_3rd"/>
    <property type="match status" value="1"/>
</dbReference>
<evidence type="ECO:0000256" key="2">
    <source>
        <dbReference type="ARBA" id="ARBA00022695"/>
    </source>
</evidence>
<dbReference type="NCBIfam" id="TIGR01693">
    <property type="entry name" value="UTase_glnD"/>
    <property type="match status" value="1"/>
</dbReference>
<evidence type="ECO:0000256" key="4">
    <source>
        <dbReference type="ARBA" id="ARBA00022842"/>
    </source>
</evidence>
<keyword evidence="2 6" id="KW-0548">Nucleotidyltransferase</keyword>
<feature type="region of interest" description="Disordered" evidence="7">
    <location>
        <begin position="1020"/>
        <end position="1043"/>
    </location>
</feature>
<keyword evidence="5 6" id="KW-0511">Multifunctional enzyme</keyword>
<gene>
    <name evidence="6" type="primary">glnD</name>
    <name evidence="10" type="ORF">FBZ90_11636</name>
</gene>
<dbReference type="HAMAP" id="MF_00277">
    <property type="entry name" value="PII_uridylyl_transf"/>
    <property type="match status" value="1"/>
</dbReference>
<dbReference type="EC" id="3.1.4.-" evidence="6"/>
<dbReference type="Pfam" id="PF08335">
    <property type="entry name" value="GlnD_UR_UTase"/>
    <property type="match status" value="1"/>
</dbReference>
<evidence type="ECO:0000259" key="9">
    <source>
        <dbReference type="PROSITE" id="PS51831"/>
    </source>
</evidence>
<comment type="caution">
    <text evidence="6">Lacks conserved residue(s) required for the propagation of feature annotation.</text>
</comment>
<dbReference type="EMBL" id="VITR01000016">
    <property type="protein sequence ID" value="TWB36814.1"/>
    <property type="molecule type" value="Genomic_DNA"/>
</dbReference>
<dbReference type="GO" id="GO:0006808">
    <property type="term" value="P:regulation of nitrogen utilization"/>
    <property type="evidence" value="ECO:0007669"/>
    <property type="project" value="UniProtKB-UniRule"/>
</dbReference>
<dbReference type="PANTHER" id="PTHR47320">
    <property type="entry name" value="BIFUNCTIONAL URIDYLYLTRANSFERASE/URIDYLYL-REMOVING ENZYME"/>
    <property type="match status" value="1"/>
</dbReference>
<feature type="region of interest" description="Disordered" evidence="7">
    <location>
        <begin position="1"/>
        <end position="38"/>
    </location>
</feature>
<evidence type="ECO:0000256" key="6">
    <source>
        <dbReference type="HAMAP-Rule" id="MF_00277"/>
    </source>
</evidence>
<sequence length="1043" mass="115377">MGQKGRGETPGRSGSGGTDLLDRPASAAPTPSDTKWLGKASARAWSDAWEKVCAILPVRPGTRGAGAPILDDARLAGLTRRALPETRRPMSSTAKTTPTASSAPAGTLPEDDRVVEALPTAELLTTRLANLADGDLRPDALRAGILALMRQTLDLGRAQIRRRLEGGGRGEVCLREATALTDAIVVSLADFALHRVFPTAGPTRGEQFAVVATGGYGRKEMAPFSDVDLLFLLPYKRTPRIEQVVEYVLYLLWDLGLKVGHAVRSVDECVRQALGDITIRTSLLEARFLYGDDKLFAEFRKRFAKEVVAHTGPAFIEAKLAERDSRHLKFCDSRYVLEPNVKEGKGGLRDLQTLFWIAKYVYQVDKVKDLVANGVLLAEEAQRFAKAQNFLWTCRCHLHYLTGRGEDRLTFDVQGEMARRLGYTDHAGTSDVERFMKHYFLMAKDVGDLTRILCATLEQESQRPPRFAFLRRLKPSELEGFVIDNGRLSIRDERHFRDKPVDMVRLFRVAQWHNLDIHPKALRALARSISALGPKVRNDPEANRLFLEILGSRKDPEVTLRRMNEAGVLGRFLPDFGRVVAQMQYDMYHMFTVDEHTLFAMGILHDIDKGNLKDEVPLACEVIHTLSSKRALSVALLLHDVAKGRGGDHSILGAKVAEKLCPRLGMTEEETETVAWLVRQHLTMSIVAFKRDLDDEKTIRDFIDIVKSPERLKLLLVLTVADIRAVGPGRWNNWKATLLRQLYWRAEEMMSGGVVGSDGREARIINAQGALRAQLTDWSPADVDHHLALGYPNYWLAFDPPTLAQHARLIHEAEAKQAPLTIETRYDPGRSVTEVTIYTADHAGLFSRLAGAMALAGGDIVDARITTMTNGMALDVFSLQGAGTSGARFDSGDKRARLKSSVEKALAGDIKLAPELAKRASPLPSRTRVFRVPPRVLVDNKASAGYTVIEVNGRDRPGLLYDLTRALTALNLQIASAKISTYGNAAVDVFYVKDIFGLKVAHEAKLAQIRKELLAVLDEPDPAAEQPKAKPPARRRSTAAAAE</sequence>
<evidence type="ECO:0000256" key="5">
    <source>
        <dbReference type="ARBA" id="ARBA00023268"/>
    </source>
</evidence>
<dbReference type="SUPFAM" id="SSF55021">
    <property type="entry name" value="ACT-like"/>
    <property type="match status" value="2"/>
</dbReference>
<feature type="region of interest" description="Disordered" evidence="7">
    <location>
        <begin position="83"/>
        <end position="109"/>
    </location>
</feature>
<dbReference type="InterPro" id="IPR045865">
    <property type="entry name" value="ACT-like_dom_sf"/>
</dbReference>
<comment type="similarity">
    <text evidence="6">Belongs to the GlnD family.</text>
</comment>
<comment type="catalytic activity">
    <reaction evidence="6">
        <text>[protein-PII]-uridylyl-L-tyrosine + H2O = [protein-PII]-L-tyrosine + UMP + H(+)</text>
        <dbReference type="Rhea" id="RHEA:48600"/>
        <dbReference type="Rhea" id="RHEA-COMP:12147"/>
        <dbReference type="Rhea" id="RHEA-COMP:12148"/>
        <dbReference type="ChEBI" id="CHEBI:15377"/>
        <dbReference type="ChEBI" id="CHEBI:15378"/>
        <dbReference type="ChEBI" id="CHEBI:46858"/>
        <dbReference type="ChEBI" id="CHEBI:57865"/>
        <dbReference type="ChEBI" id="CHEBI:90602"/>
    </reaction>
</comment>
<protein>
    <recommendedName>
        <fullName evidence="6">Bifunctional uridylyltransferase/uridylyl-removing enzyme</fullName>
        <shortName evidence="6">UTase/UR</shortName>
    </recommendedName>
    <alternativeName>
        <fullName evidence="6">Bifunctional [protein-PII] modification enzyme</fullName>
    </alternativeName>
    <alternativeName>
        <fullName evidence="6">Bifunctional nitrogen sensor protein</fullName>
    </alternativeName>
    <domain>
        <recommendedName>
            <fullName evidence="6">[Protein-PII] uridylyltransferase</fullName>
            <shortName evidence="6">PII uridylyltransferase</shortName>
            <shortName evidence="6">UTase</shortName>
            <ecNumber evidence="6">2.7.7.59</ecNumber>
        </recommendedName>
    </domain>
    <domain>
        <recommendedName>
            <fullName evidence="6">[Protein-PII]-UMP uridylyl-removing enzyme</fullName>
            <shortName evidence="6">UR</shortName>
            <ecNumber evidence="6">3.1.4.-</ecNumber>
        </recommendedName>
    </domain>
</protein>
<dbReference type="CDD" id="cd04900">
    <property type="entry name" value="ACT_UUR-like_1"/>
    <property type="match status" value="1"/>
</dbReference>
<comment type="activity regulation">
    <text evidence="6">Uridylyltransferase (UTase) activity is inhibited by glutamine, while glutamine activates uridylyl-removing (UR) activity.</text>
</comment>
<dbReference type="Pfam" id="PF01966">
    <property type="entry name" value="HD"/>
    <property type="match status" value="1"/>
</dbReference>
<dbReference type="SUPFAM" id="SSF81593">
    <property type="entry name" value="Nucleotidyltransferase substrate binding subunit/domain"/>
    <property type="match status" value="1"/>
</dbReference>
<evidence type="ECO:0000313" key="11">
    <source>
        <dbReference type="Proteomes" id="UP000315751"/>
    </source>
</evidence>
<dbReference type="InterPro" id="IPR013546">
    <property type="entry name" value="PII_UdlTrfase/GS_AdlTrfase"/>
</dbReference>
<evidence type="ECO:0000256" key="3">
    <source>
        <dbReference type="ARBA" id="ARBA00022801"/>
    </source>
</evidence>
<comment type="function">
    <text evidence="6">Modifies, by uridylylation and deuridylylation, the PII regulatory proteins (GlnB and homologs), in response to the nitrogen status of the cell that GlnD senses through the glutamine level. Under low glutamine levels, catalyzes the conversion of the PII proteins and UTP to PII-UMP and PPi, while under higher glutamine levels, GlnD hydrolyzes PII-UMP to PII and UMP (deuridylylation). Thus, controls uridylylation state and activity of the PII proteins, and plays an important role in the regulation of nitrogen metabolism.</text>
</comment>
<comment type="domain">
    <text evidence="6">Has four distinct domains: an N-terminal nucleotidyltransferase (NT) domain responsible for UTase activity, a central HD domain that encodes UR activity, and two C-terminal ACT domains that seem to have a role in glutamine sensing.</text>
</comment>
<keyword evidence="3 6" id="KW-0378">Hydrolase</keyword>
<feature type="compositionally biased region" description="Low complexity" evidence="7">
    <location>
        <begin position="91"/>
        <end position="105"/>
    </location>
</feature>
<evidence type="ECO:0000256" key="1">
    <source>
        <dbReference type="ARBA" id="ARBA00022679"/>
    </source>
</evidence>
<comment type="caution">
    <text evidence="10">The sequence shown here is derived from an EMBL/GenBank/DDBJ whole genome shotgun (WGS) entry which is preliminary data.</text>
</comment>
<dbReference type="SUPFAM" id="SSF81891">
    <property type="entry name" value="Poly A polymerase C-terminal region-like"/>
    <property type="match status" value="1"/>
</dbReference>
<proteinExistence type="inferred from homology"/>
<dbReference type="InterPro" id="IPR010043">
    <property type="entry name" value="UTase/UR"/>
</dbReference>
<dbReference type="AlphaFoldDB" id="A0A560GTC6"/>
<keyword evidence="4 6" id="KW-0460">Magnesium</keyword>
<dbReference type="SUPFAM" id="SSF81301">
    <property type="entry name" value="Nucleotidyltransferase"/>
    <property type="match status" value="1"/>
</dbReference>
<dbReference type="CDD" id="cd04899">
    <property type="entry name" value="ACT_ACR-UUR-like_2"/>
    <property type="match status" value="1"/>
</dbReference>
<keyword evidence="11" id="KW-1185">Reference proteome</keyword>
<dbReference type="InterPro" id="IPR002912">
    <property type="entry name" value="ACT_dom"/>
</dbReference>
<dbReference type="Gene3D" id="1.10.3090.10">
    <property type="entry name" value="cca-adding enzyme, domain 2"/>
    <property type="match status" value="1"/>
</dbReference>
<comment type="cofactor">
    <cofactor evidence="6">
        <name>Mg(2+)</name>
        <dbReference type="ChEBI" id="CHEBI:18420"/>
    </cofactor>
</comment>
<evidence type="ECO:0000313" key="10">
    <source>
        <dbReference type="EMBL" id="TWB36814.1"/>
    </source>
</evidence>
<comment type="catalytic activity">
    <reaction evidence="6">
        <text>[protein-PII]-L-tyrosine + UTP = [protein-PII]-uridylyl-L-tyrosine + diphosphate</text>
        <dbReference type="Rhea" id="RHEA:13673"/>
        <dbReference type="Rhea" id="RHEA-COMP:12147"/>
        <dbReference type="Rhea" id="RHEA-COMP:12148"/>
        <dbReference type="ChEBI" id="CHEBI:33019"/>
        <dbReference type="ChEBI" id="CHEBI:46398"/>
        <dbReference type="ChEBI" id="CHEBI:46858"/>
        <dbReference type="ChEBI" id="CHEBI:90602"/>
        <dbReference type="EC" id="2.7.7.59"/>
    </reaction>
</comment>
<accession>A0A560GTC6</accession>
<feature type="domain" description="HD" evidence="9">
    <location>
        <begin position="593"/>
        <end position="715"/>
    </location>
</feature>